<evidence type="ECO:0000256" key="3">
    <source>
        <dbReference type="ARBA" id="ARBA00022840"/>
    </source>
</evidence>
<evidence type="ECO:0000256" key="4">
    <source>
        <dbReference type="ARBA" id="ARBA00023146"/>
    </source>
</evidence>
<evidence type="ECO:0000259" key="7">
    <source>
        <dbReference type="Pfam" id="PF00750"/>
    </source>
</evidence>
<dbReference type="Proteomes" id="UP000605970">
    <property type="component" value="Unassembled WGS sequence"/>
</dbReference>
<reference evidence="8" key="1">
    <citation type="journal article" date="2020" name="Ecol. Evol.">
        <title>Genome structure and content of the rice root-knot nematode (Meloidogyne graminicola).</title>
        <authorList>
            <person name="Phan N.T."/>
            <person name="Danchin E.G.J."/>
            <person name="Klopp C."/>
            <person name="Perfus-Barbeoch L."/>
            <person name="Kozlowski D.K."/>
            <person name="Koutsovoulos G.D."/>
            <person name="Lopez-Roques C."/>
            <person name="Bouchez O."/>
            <person name="Zahm M."/>
            <person name="Besnard G."/>
            <person name="Bellafiore S."/>
        </authorList>
    </citation>
    <scope>NUCLEOTIDE SEQUENCE</scope>
    <source>
        <strain evidence="8">VN-18</strain>
    </source>
</reference>
<dbReference type="GO" id="GO:0005524">
    <property type="term" value="F:ATP binding"/>
    <property type="evidence" value="ECO:0007669"/>
    <property type="project" value="UniProtKB-KW"/>
</dbReference>
<dbReference type="AlphaFoldDB" id="A0A8S9ZQG7"/>
<evidence type="ECO:0000256" key="5">
    <source>
        <dbReference type="ARBA" id="ARBA00033033"/>
    </source>
</evidence>
<keyword evidence="2 6" id="KW-0547">Nucleotide-binding</keyword>
<dbReference type="InterPro" id="IPR001412">
    <property type="entry name" value="aa-tRNA-synth_I_CS"/>
</dbReference>
<keyword evidence="3 6" id="KW-0067">ATP-binding</keyword>
<proteinExistence type="inferred from homology"/>
<evidence type="ECO:0000313" key="9">
    <source>
        <dbReference type="Proteomes" id="UP000605970"/>
    </source>
</evidence>
<dbReference type="PRINTS" id="PR01038">
    <property type="entry name" value="TRNASYNTHARG"/>
</dbReference>
<evidence type="ECO:0000256" key="2">
    <source>
        <dbReference type="ARBA" id="ARBA00022741"/>
    </source>
</evidence>
<dbReference type="SUPFAM" id="SSF52374">
    <property type="entry name" value="Nucleotidylyl transferase"/>
    <property type="match status" value="1"/>
</dbReference>
<feature type="domain" description="Arginyl-tRNA synthetase catalytic core" evidence="7">
    <location>
        <begin position="40"/>
        <end position="260"/>
    </location>
</feature>
<evidence type="ECO:0000256" key="6">
    <source>
        <dbReference type="RuleBase" id="RU363038"/>
    </source>
</evidence>
<dbReference type="PANTHER" id="PTHR11956">
    <property type="entry name" value="ARGINYL-TRNA SYNTHETASE"/>
    <property type="match status" value="1"/>
</dbReference>
<sequence length="260" mass="30397">MPRPFQYENVNGYINIFLNTKHLGKKIAEACAKGVSIPKISKRHVVIDYSSPNIAKQMHVGHLRSTIIGDSIARLLEFIGFSVLRVNHIGVWRTQFGMLIAYLRERFPNYLVEKPKIEDLQTFYKESKFKFDEDADFKARAYQGVVKLQNGEKEFIDAWKMICNISRKDFEDIYKRLDIKNLIERGESFYHSRMRSLIDEFEKDGNILKEEEGRKLMFIEGCTVPLTVVKSDGGFTYDTSDLATIRQRLFEEKADWILYI</sequence>
<dbReference type="Pfam" id="PF00750">
    <property type="entry name" value="tRNA-synt_1d"/>
    <property type="match status" value="1"/>
</dbReference>
<evidence type="ECO:0000313" key="8">
    <source>
        <dbReference type="EMBL" id="KAF7635650.1"/>
    </source>
</evidence>
<dbReference type="InterPro" id="IPR035684">
    <property type="entry name" value="ArgRS_core"/>
</dbReference>
<comment type="caution">
    <text evidence="8">The sequence shown here is derived from an EMBL/GenBank/DDBJ whole genome shotgun (WGS) entry which is preliminary data.</text>
</comment>
<accession>A0A8S9ZQG7</accession>
<keyword evidence="1 6" id="KW-0436">Ligase</keyword>
<dbReference type="InterPro" id="IPR001278">
    <property type="entry name" value="Arg-tRNA-ligase"/>
</dbReference>
<dbReference type="PANTHER" id="PTHR11956:SF5">
    <property type="entry name" value="ARGININE--TRNA LIGASE, CYTOPLASMIC"/>
    <property type="match status" value="1"/>
</dbReference>
<gene>
    <name evidence="8" type="ORF">Mgra_00004893</name>
</gene>
<name>A0A8S9ZQG7_9BILA</name>
<dbReference type="Gene3D" id="3.40.50.620">
    <property type="entry name" value="HUPs"/>
    <property type="match status" value="1"/>
</dbReference>
<keyword evidence="9" id="KW-1185">Reference proteome</keyword>
<dbReference type="EMBL" id="JABEBT010000039">
    <property type="protein sequence ID" value="KAF7635650.1"/>
    <property type="molecule type" value="Genomic_DNA"/>
</dbReference>
<comment type="similarity">
    <text evidence="6">Belongs to the class-I aminoacyl-tRNA synthetase family.</text>
</comment>
<dbReference type="GO" id="GO:0004814">
    <property type="term" value="F:arginine-tRNA ligase activity"/>
    <property type="evidence" value="ECO:0007669"/>
    <property type="project" value="InterPro"/>
</dbReference>
<dbReference type="PROSITE" id="PS00178">
    <property type="entry name" value="AA_TRNA_LIGASE_I"/>
    <property type="match status" value="1"/>
</dbReference>
<protein>
    <recommendedName>
        <fullName evidence="5">Arginyl-tRNA synthetase</fullName>
    </recommendedName>
</protein>
<dbReference type="InterPro" id="IPR014729">
    <property type="entry name" value="Rossmann-like_a/b/a_fold"/>
</dbReference>
<organism evidence="8 9">
    <name type="scientific">Meloidogyne graminicola</name>
    <dbReference type="NCBI Taxonomy" id="189291"/>
    <lineage>
        <taxon>Eukaryota</taxon>
        <taxon>Metazoa</taxon>
        <taxon>Ecdysozoa</taxon>
        <taxon>Nematoda</taxon>
        <taxon>Chromadorea</taxon>
        <taxon>Rhabditida</taxon>
        <taxon>Tylenchina</taxon>
        <taxon>Tylenchomorpha</taxon>
        <taxon>Tylenchoidea</taxon>
        <taxon>Meloidogynidae</taxon>
        <taxon>Meloidogyninae</taxon>
        <taxon>Meloidogyne</taxon>
    </lineage>
</organism>
<dbReference type="GO" id="GO:0006420">
    <property type="term" value="P:arginyl-tRNA aminoacylation"/>
    <property type="evidence" value="ECO:0007669"/>
    <property type="project" value="InterPro"/>
</dbReference>
<keyword evidence="4 6" id="KW-0030">Aminoacyl-tRNA synthetase</keyword>
<dbReference type="OrthoDB" id="68056at2759"/>
<evidence type="ECO:0000256" key="1">
    <source>
        <dbReference type="ARBA" id="ARBA00022598"/>
    </source>
</evidence>
<keyword evidence="6" id="KW-0648">Protein biosynthesis</keyword>